<sequence>MTQGVPWHVSAFRLGGAESAEAELVGRVRELRARILFDRGRRPGFRTSDGGYADDQDLDFGAWHFIGRREARRWGT</sequence>
<dbReference type="Proteomes" id="UP000664167">
    <property type="component" value="Unassembled WGS sequence"/>
</dbReference>
<comment type="caution">
    <text evidence="1">The sequence shown here is derived from an EMBL/GenBank/DDBJ whole genome shotgun (WGS) entry which is preliminary data.</text>
</comment>
<dbReference type="AlphaFoldDB" id="A0A939F833"/>
<dbReference type="RefSeq" id="WP_206962733.1">
    <property type="nucleotide sequence ID" value="NZ_JAFLRJ010000146.1"/>
</dbReference>
<protein>
    <submittedName>
        <fullName evidence="1">Uncharacterized protein</fullName>
    </submittedName>
</protein>
<organism evidence="1 2">
    <name type="scientific">Streptomyces beijiangensis</name>
    <dbReference type="NCBI Taxonomy" id="163361"/>
    <lineage>
        <taxon>Bacteria</taxon>
        <taxon>Bacillati</taxon>
        <taxon>Actinomycetota</taxon>
        <taxon>Actinomycetes</taxon>
        <taxon>Kitasatosporales</taxon>
        <taxon>Streptomycetaceae</taxon>
        <taxon>Streptomyces</taxon>
    </lineage>
</organism>
<proteinExistence type="predicted"/>
<gene>
    <name evidence="1" type="ORF">J0695_16085</name>
</gene>
<keyword evidence="2" id="KW-1185">Reference proteome</keyword>
<accession>A0A939F833</accession>
<name>A0A939F833_9ACTN</name>
<evidence type="ECO:0000313" key="2">
    <source>
        <dbReference type="Proteomes" id="UP000664167"/>
    </source>
</evidence>
<dbReference type="EMBL" id="JAFLRJ010000146">
    <property type="protein sequence ID" value="MBO0513308.1"/>
    <property type="molecule type" value="Genomic_DNA"/>
</dbReference>
<reference evidence="1" key="1">
    <citation type="submission" date="2021-03" db="EMBL/GenBank/DDBJ databases">
        <title>Streptomyces poriferae sp. nov., a novel marine sponge-derived Actinobacteria species with anti-MRSA activity.</title>
        <authorList>
            <person name="Sandoval-Powers M."/>
            <person name="Kralova S."/>
            <person name="Nguyen G.-S."/>
            <person name="Fawwal D."/>
            <person name="Degnes K."/>
            <person name="Klinkenberg G."/>
            <person name="Sletta H."/>
            <person name="Wentzel A."/>
            <person name="Liles M.R."/>
        </authorList>
    </citation>
    <scope>NUCLEOTIDE SEQUENCE</scope>
    <source>
        <strain evidence="1">DSM 41794</strain>
    </source>
</reference>
<evidence type="ECO:0000313" key="1">
    <source>
        <dbReference type="EMBL" id="MBO0513308.1"/>
    </source>
</evidence>